<dbReference type="InterPro" id="IPR003719">
    <property type="entry name" value="Phenazine_PhzF-like"/>
</dbReference>
<organism evidence="3 4">
    <name type="scientific">Stenotrophomonas chelatiphaga</name>
    <dbReference type="NCBI Taxonomy" id="517011"/>
    <lineage>
        <taxon>Bacteria</taxon>
        <taxon>Pseudomonadati</taxon>
        <taxon>Pseudomonadota</taxon>
        <taxon>Gammaproteobacteria</taxon>
        <taxon>Lysobacterales</taxon>
        <taxon>Lysobacteraceae</taxon>
        <taxon>Stenotrophomonas</taxon>
    </lineage>
</organism>
<dbReference type="GO" id="GO:0005737">
    <property type="term" value="C:cytoplasm"/>
    <property type="evidence" value="ECO:0007669"/>
    <property type="project" value="TreeGrafter"/>
</dbReference>
<accession>A0A0R0DE50</accession>
<dbReference type="SUPFAM" id="SSF54506">
    <property type="entry name" value="Diaminopimelate epimerase-like"/>
    <property type="match status" value="1"/>
</dbReference>
<protein>
    <submittedName>
        <fullName evidence="3">Phenazine biosynthesis protein</fullName>
    </submittedName>
</protein>
<keyword evidence="4" id="KW-1185">Reference proteome</keyword>
<dbReference type="GO" id="GO:0016853">
    <property type="term" value="F:isomerase activity"/>
    <property type="evidence" value="ECO:0007669"/>
    <property type="project" value="TreeGrafter"/>
</dbReference>
<reference evidence="3 4" key="1">
    <citation type="submission" date="2015-05" db="EMBL/GenBank/DDBJ databases">
        <title>Genome sequencing and analysis of members of genus Stenotrophomonas.</title>
        <authorList>
            <person name="Patil P.P."/>
            <person name="Midha S."/>
            <person name="Patil P.B."/>
        </authorList>
    </citation>
    <scope>NUCLEOTIDE SEQUENCE [LARGE SCALE GENOMIC DNA]</scope>
    <source>
        <strain evidence="3 4">DSM 21508</strain>
    </source>
</reference>
<dbReference type="RefSeq" id="WP_057507032.1">
    <property type="nucleotide sequence ID" value="NZ_JANUEG010000002.1"/>
</dbReference>
<dbReference type="PATRIC" id="fig|517011.3.peg.2464"/>
<dbReference type="Gene3D" id="3.10.310.10">
    <property type="entry name" value="Diaminopimelate Epimerase, Chain A, domain 1"/>
    <property type="match status" value="2"/>
</dbReference>
<proteinExistence type="inferred from homology"/>
<comment type="caution">
    <text evidence="3">The sequence shown here is derived from an EMBL/GenBank/DDBJ whole genome shotgun (WGS) entry which is preliminary data.</text>
</comment>
<name>A0A0R0DE50_9GAMM</name>
<evidence type="ECO:0000256" key="1">
    <source>
        <dbReference type="ARBA" id="ARBA00008270"/>
    </source>
</evidence>
<gene>
    <name evidence="3" type="ORF">ABB28_02120</name>
</gene>
<dbReference type="PIRSF" id="PIRSF016184">
    <property type="entry name" value="PhzC_PhzF"/>
    <property type="match status" value="1"/>
</dbReference>
<dbReference type="NCBIfam" id="TIGR00654">
    <property type="entry name" value="PhzF_family"/>
    <property type="match status" value="1"/>
</dbReference>
<dbReference type="PANTHER" id="PTHR13774">
    <property type="entry name" value="PHENAZINE BIOSYNTHESIS PROTEIN"/>
    <property type="match status" value="1"/>
</dbReference>
<evidence type="ECO:0000313" key="4">
    <source>
        <dbReference type="Proteomes" id="UP000051386"/>
    </source>
</evidence>
<dbReference type="EMBL" id="LDJK01000006">
    <property type="protein sequence ID" value="KRG76946.1"/>
    <property type="molecule type" value="Genomic_DNA"/>
</dbReference>
<feature type="active site" evidence="2">
    <location>
        <position position="47"/>
    </location>
</feature>
<sequence length="290" mass="30355">MTAHRYLQLDVFAPRPGTGNPLGVVFDADSLSPTAMQALAAWLNLSETVFFVAPTAPGADYHIRIFTPGSELPFAGHPSVGAAWAAVTSGLAIPRDGTLLQQCAAGLLPVRVDGPHAAPTIHLASPTARRCAVDPGELPASLQALGGPAQAAELWDNGPRWWLLAACDARAVRELRPDMAALRDWTNATDATGVAVYAPECADGHDLVVRAFCPGDAVNVPEDPVTGSANALIASVLAQRHQLPGHEGRYIASQGREVGRDGRVHLHVDGGGVAWIGGQVQPVIDGTVHW</sequence>
<dbReference type="Proteomes" id="UP000051386">
    <property type="component" value="Unassembled WGS sequence"/>
</dbReference>
<dbReference type="AlphaFoldDB" id="A0A0R0DE50"/>
<dbReference type="Pfam" id="PF02567">
    <property type="entry name" value="PhzC-PhzF"/>
    <property type="match status" value="1"/>
</dbReference>
<evidence type="ECO:0000256" key="2">
    <source>
        <dbReference type="PIRSR" id="PIRSR016184-1"/>
    </source>
</evidence>
<evidence type="ECO:0000313" key="3">
    <source>
        <dbReference type="EMBL" id="KRG76946.1"/>
    </source>
</evidence>
<comment type="similarity">
    <text evidence="1">Belongs to the PhzF family.</text>
</comment>
<dbReference type="PANTHER" id="PTHR13774:SF32">
    <property type="entry name" value="ANTISENSE-ENHANCING SEQUENCE 1"/>
    <property type="match status" value="1"/>
</dbReference>